<evidence type="ECO:0000256" key="1">
    <source>
        <dbReference type="ARBA" id="ARBA00022553"/>
    </source>
</evidence>
<gene>
    <name evidence="4" type="ORF">FJM65_12005</name>
</gene>
<dbReference type="PANTHER" id="PTHR44591">
    <property type="entry name" value="STRESS RESPONSE REGULATOR PROTEIN 1"/>
    <property type="match status" value="1"/>
</dbReference>
<dbReference type="OrthoDB" id="1524091at2"/>
<feature type="domain" description="Response regulatory" evidence="3">
    <location>
        <begin position="5"/>
        <end position="128"/>
    </location>
</feature>
<sequence>MNNCKILVVDDEFSSRYLIQDLLTSVGMGDGIRMAASGKEALAILQDCVRDNSFPELILLDIVMPQFTGFDFLKEYATLRHPGLLNTRIVLLSYYGSRSFREQAAQYAVDAYFQKPLTKEKLEEILVD</sequence>
<accession>A0A501W1I6</accession>
<dbReference type="EMBL" id="VFRQ01000006">
    <property type="protein sequence ID" value="TPE43479.1"/>
    <property type="molecule type" value="Genomic_DNA"/>
</dbReference>
<dbReference type="SUPFAM" id="SSF52172">
    <property type="entry name" value="CheY-like"/>
    <property type="match status" value="1"/>
</dbReference>
<dbReference type="RefSeq" id="WP_140621783.1">
    <property type="nucleotide sequence ID" value="NZ_VFRQ01000006.1"/>
</dbReference>
<dbReference type="InterPro" id="IPR001789">
    <property type="entry name" value="Sig_transdc_resp-reg_receiver"/>
</dbReference>
<dbReference type="InterPro" id="IPR011006">
    <property type="entry name" value="CheY-like_superfamily"/>
</dbReference>
<name>A0A501W1I6_9BACT</name>
<keyword evidence="5" id="KW-1185">Reference proteome</keyword>
<evidence type="ECO:0000313" key="5">
    <source>
        <dbReference type="Proteomes" id="UP000316727"/>
    </source>
</evidence>
<dbReference type="AlphaFoldDB" id="A0A501W1I6"/>
<dbReference type="Pfam" id="PF00072">
    <property type="entry name" value="Response_reg"/>
    <property type="match status" value="1"/>
</dbReference>
<protein>
    <submittedName>
        <fullName evidence="4">Response regulator</fullName>
    </submittedName>
</protein>
<evidence type="ECO:0000259" key="3">
    <source>
        <dbReference type="PROSITE" id="PS50110"/>
    </source>
</evidence>
<proteinExistence type="predicted"/>
<dbReference type="Gene3D" id="3.40.50.2300">
    <property type="match status" value="1"/>
</dbReference>
<dbReference type="SMART" id="SM00448">
    <property type="entry name" value="REC"/>
    <property type="match status" value="1"/>
</dbReference>
<organism evidence="4 5">
    <name type="scientific">Pontibacter mangrovi</name>
    <dbReference type="NCBI Taxonomy" id="2589816"/>
    <lineage>
        <taxon>Bacteria</taxon>
        <taxon>Pseudomonadati</taxon>
        <taxon>Bacteroidota</taxon>
        <taxon>Cytophagia</taxon>
        <taxon>Cytophagales</taxon>
        <taxon>Hymenobacteraceae</taxon>
        <taxon>Pontibacter</taxon>
    </lineage>
</organism>
<comment type="caution">
    <text evidence="4">The sequence shown here is derived from an EMBL/GenBank/DDBJ whole genome shotgun (WGS) entry which is preliminary data.</text>
</comment>
<dbReference type="InterPro" id="IPR050595">
    <property type="entry name" value="Bact_response_regulator"/>
</dbReference>
<evidence type="ECO:0000256" key="2">
    <source>
        <dbReference type="PROSITE-ProRule" id="PRU00169"/>
    </source>
</evidence>
<feature type="modified residue" description="4-aspartylphosphate" evidence="2">
    <location>
        <position position="61"/>
    </location>
</feature>
<dbReference type="PANTHER" id="PTHR44591:SF3">
    <property type="entry name" value="RESPONSE REGULATORY DOMAIN-CONTAINING PROTEIN"/>
    <property type="match status" value="1"/>
</dbReference>
<reference evidence="4 5" key="1">
    <citation type="submission" date="2019-06" db="EMBL/GenBank/DDBJ databases">
        <title>A novel bacterium of genus Pontibacter, isolated from marine sediment.</title>
        <authorList>
            <person name="Huang H."/>
            <person name="Mo K."/>
            <person name="Hu Y."/>
        </authorList>
    </citation>
    <scope>NUCLEOTIDE SEQUENCE [LARGE SCALE GENOMIC DNA]</scope>
    <source>
        <strain evidence="4 5">HB172049</strain>
    </source>
</reference>
<dbReference type="PROSITE" id="PS50110">
    <property type="entry name" value="RESPONSE_REGULATORY"/>
    <property type="match status" value="1"/>
</dbReference>
<evidence type="ECO:0000313" key="4">
    <source>
        <dbReference type="EMBL" id="TPE43479.1"/>
    </source>
</evidence>
<dbReference type="Proteomes" id="UP000316727">
    <property type="component" value="Unassembled WGS sequence"/>
</dbReference>
<keyword evidence="1 2" id="KW-0597">Phosphoprotein</keyword>
<dbReference type="GO" id="GO:0000160">
    <property type="term" value="P:phosphorelay signal transduction system"/>
    <property type="evidence" value="ECO:0007669"/>
    <property type="project" value="InterPro"/>
</dbReference>